<name>A0A081PCC1_9SPHI</name>
<dbReference type="eggNOG" id="COG2318">
    <property type="taxonomic scope" value="Bacteria"/>
</dbReference>
<evidence type="ECO:0000313" key="2">
    <source>
        <dbReference type="Proteomes" id="UP000028007"/>
    </source>
</evidence>
<dbReference type="AlphaFoldDB" id="A0A081PCC1"/>
<dbReference type="SUPFAM" id="SSF109854">
    <property type="entry name" value="DinB/YfiT-like putative metalloenzymes"/>
    <property type="match status" value="1"/>
</dbReference>
<accession>A0A081PCC1</accession>
<dbReference type="EMBL" id="JNFF01000116">
    <property type="protein sequence ID" value="KEQ28344.1"/>
    <property type="molecule type" value="Genomic_DNA"/>
</dbReference>
<organism evidence="1 2">
    <name type="scientific">Pedobacter antarcticus 4BY</name>
    <dbReference type="NCBI Taxonomy" id="1358423"/>
    <lineage>
        <taxon>Bacteria</taxon>
        <taxon>Pseudomonadati</taxon>
        <taxon>Bacteroidota</taxon>
        <taxon>Sphingobacteriia</taxon>
        <taxon>Sphingobacteriales</taxon>
        <taxon>Sphingobacteriaceae</taxon>
        <taxon>Pedobacter</taxon>
    </lineage>
</organism>
<evidence type="ECO:0008006" key="3">
    <source>
        <dbReference type="Google" id="ProtNLM"/>
    </source>
</evidence>
<dbReference type="InterPro" id="IPR034660">
    <property type="entry name" value="DinB/YfiT-like"/>
</dbReference>
<proteinExistence type="predicted"/>
<evidence type="ECO:0000313" key="1">
    <source>
        <dbReference type="EMBL" id="KEQ28344.1"/>
    </source>
</evidence>
<comment type="caution">
    <text evidence="1">The sequence shown here is derived from an EMBL/GenBank/DDBJ whole genome shotgun (WGS) entry which is preliminary data.</text>
</comment>
<gene>
    <name evidence="1" type="ORF">N180_01550</name>
</gene>
<dbReference type="Gene3D" id="1.20.120.450">
    <property type="entry name" value="dinb family like domain"/>
    <property type="match status" value="1"/>
</dbReference>
<dbReference type="RefSeq" id="WP_037444160.1">
    <property type="nucleotide sequence ID" value="NZ_JNFF01000116.1"/>
</dbReference>
<protein>
    <recommendedName>
        <fullName evidence="3">DUF1572 domain-containing protein</fullName>
    </recommendedName>
</protein>
<sequence length="154" mass="17847">MHLTEELAKHLRYVHFGGNWTTSNLKDNLKNVTWQQATTKLQSFNTIAALVFHINYYINAVEKVLAGETLQASDKYSFDVPPINSERDWNLLLEKAWTDAENFALHIEKLPDSILSENFTAEKYGSYYRNIQGIIEHSHYHLGQIVILKKLLQL</sequence>
<dbReference type="Proteomes" id="UP000028007">
    <property type="component" value="Unassembled WGS sequence"/>
</dbReference>
<dbReference type="OrthoDB" id="9814103at2"/>
<keyword evidence="2" id="KW-1185">Reference proteome</keyword>
<reference evidence="1 2" key="1">
    <citation type="journal article" date="1992" name="Int. J. Syst. Bacteriol.">
        <title>Sphingobacterium antarcticus sp. nov. a Psychrotrophic Bacterium from the Soils of Schirmacher Oasis, Antarctica.</title>
        <authorList>
            <person name="Shivaji S."/>
            <person name="Ray M.K."/>
            <person name="Rao N.S."/>
            <person name="Saiserr L."/>
            <person name="Jagannadham M.V."/>
            <person name="Kumar G.S."/>
            <person name="Reddy G."/>
            <person name="Bhargava P.M."/>
        </authorList>
    </citation>
    <scope>NUCLEOTIDE SEQUENCE [LARGE SCALE GENOMIC DNA]</scope>
    <source>
        <strain evidence="1 2">4BY</strain>
    </source>
</reference>